<keyword evidence="5" id="KW-1185">Reference proteome</keyword>
<protein>
    <submittedName>
        <fullName evidence="3">Uncharacterized protein</fullName>
    </submittedName>
</protein>
<keyword evidence="1" id="KW-0472">Membrane</keyword>
<proteinExistence type="predicted"/>
<evidence type="ECO:0000256" key="1">
    <source>
        <dbReference type="SAM" id="Phobius"/>
    </source>
</evidence>
<keyword evidence="1" id="KW-1133">Transmembrane helix</keyword>
<dbReference type="EMBL" id="CP059472">
    <property type="protein sequence ID" value="QMS99078.1"/>
    <property type="molecule type" value="Genomic_DNA"/>
</dbReference>
<feature type="transmembrane region" description="Helical" evidence="1">
    <location>
        <begin position="54"/>
        <end position="72"/>
    </location>
</feature>
<dbReference type="KEGG" id="cbau:H1R16_03475"/>
<reference evidence="2" key="3">
    <citation type="submission" date="2020-07" db="EMBL/GenBank/DDBJ databases">
        <authorList>
            <person name="Yang C."/>
        </authorList>
    </citation>
    <scope>NUCLEOTIDE SEQUENCE</scope>
    <source>
        <strain evidence="2">Cx-624</strain>
    </source>
</reference>
<dbReference type="Proteomes" id="UP000539710">
    <property type="component" value="Unassembled WGS sequence"/>
</dbReference>
<accession>A0A7D7LSZ6</accession>
<keyword evidence="1" id="KW-0812">Transmembrane</keyword>
<dbReference type="Proteomes" id="UP000515349">
    <property type="component" value="Chromosome"/>
</dbReference>
<sequence length="78" mass="8776">MKEYFIKREGIIRLLSLIAITISVFVDQPALKIGLLVLGIGGLITLAWFRKQMVTLIIFCILFVATLIVYYLKSTGTI</sequence>
<evidence type="ECO:0000313" key="4">
    <source>
        <dbReference type="Proteomes" id="UP000515349"/>
    </source>
</evidence>
<dbReference type="RefSeq" id="WP_181887423.1">
    <property type="nucleotide sequence ID" value="NZ_CP059472.1"/>
</dbReference>
<evidence type="ECO:0000313" key="3">
    <source>
        <dbReference type="EMBL" id="QMS99078.1"/>
    </source>
</evidence>
<name>A0A7D7LSZ6_9FLAO</name>
<evidence type="ECO:0000313" key="5">
    <source>
        <dbReference type="Proteomes" id="UP000539710"/>
    </source>
</evidence>
<reference evidence="5" key="2">
    <citation type="submission" date="2020-07" db="EMBL/GenBank/DDBJ databases">
        <title>Flavobacterium sp. xlx-214.</title>
        <authorList>
            <person name="Yang C."/>
        </authorList>
    </citation>
    <scope>NUCLEOTIDE SEQUENCE [LARGE SCALE GENOMIC DNA]</scope>
    <source>
        <strain evidence="5">CX-624</strain>
    </source>
</reference>
<reference evidence="3 4" key="1">
    <citation type="submission" date="2020-07" db="EMBL/GenBank/DDBJ databases">
        <title>Chryseobacterium sp.cx-624.</title>
        <authorList>
            <person name="Yang C."/>
        </authorList>
    </citation>
    <scope>NUCLEOTIDE SEQUENCE [LARGE SCALE GENOMIC DNA]</scope>
    <source>
        <strain evidence="3">Cx-624</strain>
        <strain evidence="4">cx-624</strain>
    </source>
</reference>
<organism evidence="3 4">
    <name type="scientific">Marnyiella aurantia</name>
    <dbReference type="NCBI Taxonomy" id="2758037"/>
    <lineage>
        <taxon>Bacteria</taxon>
        <taxon>Pseudomonadati</taxon>
        <taxon>Bacteroidota</taxon>
        <taxon>Flavobacteriia</taxon>
        <taxon>Flavobacteriales</taxon>
        <taxon>Weeksellaceae</taxon>
        <taxon>Marnyiella</taxon>
    </lineage>
</organism>
<gene>
    <name evidence="3" type="ORF">H1R16_03475</name>
    <name evidence="2" type="ORF">H2507_09065</name>
</gene>
<dbReference type="AlphaFoldDB" id="A0A7D7LSZ6"/>
<dbReference type="EMBL" id="JACEUX010000003">
    <property type="protein sequence ID" value="MBA5247317.1"/>
    <property type="molecule type" value="Genomic_DNA"/>
</dbReference>
<feature type="transmembrane region" description="Helical" evidence="1">
    <location>
        <begin position="32"/>
        <end position="49"/>
    </location>
</feature>
<evidence type="ECO:0000313" key="2">
    <source>
        <dbReference type="EMBL" id="MBA5247317.1"/>
    </source>
</evidence>